<reference evidence="1" key="1">
    <citation type="submission" date="2022-12" db="EMBL/GenBank/DDBJ databases">
        <authorList>
            <person name="Krivoruchko A.V."/>
            <person name="Elkin A."/>
        </authorList>
    </citation>
    <scope>NUCLEOTIDE SEQUENCE</scope>
    <source>
        <strain evidence="1">IEGM 1388</strain>
    </source>
</reference>
<evidence type="ECO:0000313" key="1">
    <source>
        <dbReference type="EMBL" id="MCZ4552873.1"/>
    </source>
</evidence>
<comment type="caution">
    <text evidence="1">The sequence shown here is derived from an EMBL/GenBank/DDBJ whole genome shotgun (WGS) entry which is preliminary data.</text>
</comment>
<evidence type="ECO:0000313" key="2">
    <source>
        <dbReference type="Proteomes" id="UP001067235"/>
    </source>
</evidence>
<dbReference type="Proteomes" id="UP001067235">
    <property type="component" value="Unassembled WGS sequence"/>
</dbReference>
<organism evidence="1 2">
    <name type="scientific">Gordonia rubripertincta</name>
    <name type="common">Rhodococcus corallinus</name>
    <dbReference type="NCBI Taxonomy" id="36822"/>
    <lineage>
        <taxon>Bacteria</taxon>
        <taxon>Bacillati</taxon>
        <taxon>Actinomycetota</taxon>
        <taxon>Actinomycetes</taxon>
        <taxon>Mycobacteriales</taxon>
        <taxon>Gordoniaceae</taxon>
        <taxon>Gordonia</taxon>
    </lineage>
</organism>
<accession>A0ABT4N0T0</accession>
<gene>
    <name evidence="1" type="ORF">O4213_22985</name>
</gene>
<dbReference type="EMBL" id="JAPWIE010000007">
    <property type="protein sequence ID" value="MCZ4552873.1"/>
    <property type="molecule type" value="Genomic_DNA"/>
</dbReference>
<protein>
    <submittedName>
        <fullName evidence="1">Uncharacterized protein</fullName>
    </submittedName>
</protein>
<proteinExistence type="predicted"/>
<keyword evidence="2" id="KW-1185">Reference proteome</keyword>
<sequence>MNSIVPHPVSGDDVQLRSLMVGEVLTALSNRMAGLSRFRPEDKVLFITFSVANSRTTQFAESAREGCENAENDLLTAILPGAMNVGAKRLRGEVEHILRVGVGHVTSM</sequence>
<name>A0ABT4N0T0_GORRU</name>